<dbReference type="GO" id="GO:0030170">
    <property type="term" value="F:pyridoxal phosphate binding"/>
    <property type="evidence" value="ECO:0007669"/>
    <property type="project" value="InterPro"/>
</dbReference>
<evidence type="ECO:0000256" key="4">
    <source>
        <dbReference type="PIRSR" id="PIRSR000460-1"/>
    </source>
</evidence>
<evidence type="ECO:0000313" key="6">
    <source>
        <dbReference type="EMBL" id="PKK90984.1"/>
    </source>
</evidence>
<organism evidence="6 7">
    <name type="scientific">Candidatus Wallbacteria bacterium HGW-Wallbacteria-1</name>
    <dbReference type="NCBI Taxonomy" id="2013854"/>
    <lineage>
        <taxon>Bacteria</taxon>
        <taxon>Candidatus Walliibacteriota</taxon>
    </lineage>
</organism>
<dbReference type="PANTHER" id="PTHR42655">
    <property type="entry name" value="GLYCOGEN PHOSPHORYLASE"/>
    <property type="match status" value="1"/>
</dbReference>
<dbReference type="AlphaFoldDB" id="A0A2N1PRM0"/>
<dbReference type="InterPro" id="IPR024517">
    <property type="entry name" value="Glycogen_phosphorylase_DUF3417"/>
</dbReference>
<comment type="similarity">
    <text evidence="2">Belongs to the glycogen phosphorylase family.</text>
</comment>
<feature type="modified residue" description="N6-(pyridoxal phosphate)lysine" evidence="4">
    <location>
        <position position="620"/>
    </location>
</feature>
<dbReference type="Gene3D" id="3.40.50.2000">
    <property type="entry name" value="Glycogen Phosphorylase B"/>
    <property type="match status" value="3"/>
</dbReference>
<dbReference type="GO" id="GO:0008184">
    <property type="term" value="F:glycogen phosphorylase activity"/>
    <property type="evidence" value="ECO:0007669"/>
    <property type="project" value="InterPro"/>
</dbReference>
<dbReference type="PANTHER" id="PTHR42655:SF1">
    <property type="entry name" value="GLYCOGEN PHOSPHORYLASE"/>
    <property type="match status" value="1"/>
</dbReference>
<proteinExistence type="inferred from homology"/>
<dbReference type="EMBL" id="PGXC01000003">
    <property type="protein sequence ID" value="PKK90984.1"/>
    <property type="molecule type" value="Genomic_DNA"/>
</dbReference>
<dbReference type="InterPro" id="IPR000811">
    <property type="entry name" value="Glyco_trans_35"/>
</dbReference>
<keyword evidence="4" id="KW-0663">Pyridoxal phosphate</keyword>
<evidence type="ECO:0000256" key="1">
    <source>
        <dbReference type="ARBA" id="ARBA00001275"/>
    </source>
</evidence>
<evidence type="ECO:0000313" key="7">
    <source>
        <dbReference type="Proteomes" id="UP000233256"/>
    </source>
</evidence>
<evidence type="ECO:0000259" key="5">
    <source>
        <dbReference type="Pfam" id="PF11897"/>
    </source>
</evidence>
<feature type="domain" description="DUF3417" evidence="5">
    <location>
        <begin position="27"/>
        <end position="134"/>
    </location>
</feature>
<dbReference type="SUPFAM" id="SSF53756">
    <property type="entry name" value="UDP-Glycosyltransferase/glycogen phosphorylase"/>
    <property type="match status" value="1"/>
</dbReference>
<comment type="caution">
    <text evidence="6">The sequence shown here is derived from an EMBL/GenBank/DDBJ whole genome shotgun (WGS) entry which is preliminary data.</text>
</comment>
<name>A0A2N1PRM0_9BACT</name>
<dbReference type="Proteomes" id="UP000233256">
    <property type="component" value="Unassembled WGS sequence"/>
</dbReference>
<comment type="catalytic activity">
    <reaction evidence="1">
        <text>[(1-&gt;4)-alpha-D-glucosyl](n) + phosphate = [(1-&gt;4)-alpha-D-glucosyl](n-1) + alpha-D-glucose 1-phosphate</text>
        <dbReference type="Rhea" id="RHEA:41732"/>
        <dbReference type="Rhea" id="RHEA-COMP:9584"/>
        <dbReference type="Rhea" id="RHEA-COMP:9586"/>
        <dbReference type="ChEBI" id="CHEBI:15444"/>
        <dbReference type="ChEBI" id="CHEBI:43474"/>
        <dbReference type="ChEBI" id="CHEBI:58601"/>
        <dbReference type="EC" id="2.4.1.1"/>
    </reaction>
</comment>
<sequence>MNEHFFITGEEKHKVRSARAFHVSPYLPEPLQALTKIARNLWWCWNTEAVELFYRIDREIWDEVNHNPIMVLGKTSQQRLDFLAQDDSFLSHLKRVEKSLENYLEAKTWYSHNHGKKHAKVAYFSAEFGLHESLPIYSGGLGILAGDHLKSASDIGLPLIGVGLLYRHGYFNQYLNADGWQQEQYTDLHFNQLPLEQVCDKNGSILKFQLSYPDGQVTVQIWKLQVGRVPLYLLDTDVPENAAHHRELTGYLYGGDLTMRIQQEILLGIGGIKALNLMEIEPTVFHMNEGHSAFLALERVRLLMKNQGLPFGVAQKVVRCSSVFTTHTPVPAGNDVFPPQLMDAFLSDYYAALGLTRENFLSLGRQNPSDYSEGFCMTVLAMKLSAFSNGVSRLHGAVSRKMWKNLYPELPLNEIPIDYITNGVHTASWIANEMAQLYERYLGPRWREEPLNHEIWERIQNIPIDELWRTHERRRERLVHFARSRIKTMMRRHGSTTIELEKTDEMLDPEALTIGFARRFATYKRGAMLFSDIERLKKILCNKERPVQFIFAGKAHPKDTGGKELIKQIVHLIRDPELANRIIFIENYDINVARYLVQGVDVWLNNPRRPLEASGTSGMKVPVNGGINCSIPDGWWCESYDGENGWSIGNGEEYEDEAYQDEIESKSLYDLLEKDIIPTFYDRSRDRLPRNWIQTMRRSMMTVCPIFNTYRMVAEYAEKFYLPSSEVYQKVTKGNFKGAQELYQFYLKLAKNWRAISVVDVSDNLPAEGTEVGQDFTVTARVQLGKLDISDVTVEVYQGYLDSRNRIINGHPITMKFEGTESNGLSIFTASISSGVIGHNGYAVRILPQHDLKFMRYQPGMITWE</sequence>
<dbReference type="PIRSF" id="PIRSF000460">
    <property type="entry name" value="Pprylas_GlgP"/>
    <property type="match status" value="1"/>
</dbReference>
<reference evidence="6 7" key="1">
    <citation type="journal article" date="2017" name="ISME J.">
        <title>Potential for microbial H2 and metal transformations associated with novel bacteria and archaea in deep terrestrial subsurface sediments.</title>
        <authorList>
            <person name="Hernsdorf A.W."/>
            <person name="Amano Y."/>
            <person name="Miyakawa K."/>
            <person name="Ise K."/>
            <person name="Suzuki Y."/>
            <person name="Anantharaman K."/>
            <person name="Probst A."/>
            <person name="Burstein D."/>
            <person name="Thomas B.C."/>
            <person name="Banfield J.F."/>
        </authorList>
    </citation>
    <scope>NUCLEOTIDE SEQUENCE [LARGE SCALE GENOMIC DNA]</scope>
    <source>
        <strain evidence="6">HGW-Wallbacteria-1</strain>
    </source>
</reference>
<dbReference type="Pfam" id="PF00343">
    <property type="entry name" value="Phosphorylase"/>
    <property type="match status" value="1"/>
</dbReference>
<dbReference type="NCBIfam" id="TIGR02094">
    <property type="entry name" value="more_P_ylases"/>
    <property type="match status" value="1"/>
</dbReference>
<dbReference type="InterPro" id="IPR011834">
    <property type="entry name" value="Agluc_phsphrylas"/>
</dbReference>
<evidence type="ECO:0000256" key="2">
    <source>
        <dbReference type="ARBA" id="ARBA00006047"/>
    </source>
</evidence>
<dbReference type="InterPro" id="IPR052182">
    <property type="entry name" value="Glycogen/Maltodextrin_Phosph"/>
</dbReference>
<gene>
    <name evidence="6" type="ORF">CVV64_04225</name>
</gene>
<protein>
    <submittedName>
        <fullName evidence="6">Alpha-glucan phosphorylase</fullName>
    </submittedName>
</protein>
<accession>A0A2N1PRM0</accession>
<dbReference type="GO" id="GO:0005975">
    <property type="term" value="P:carbohydrate metabolic process"/>
    <property type="evidence" value="ECO:0007669"/>
    <property type="project" value="InterPro"/>
</dbReference>
<keyword evidence="3" id="KW-0021">Allosteric enzyme</keyword>
<dbReference type="Pfam" id="PF11897">
    <property type="entry name" value="DUF3417"/>
    <property type="match status" value="1"/>
</dbReference>
<evidence type="ECO:0000256" key="3">
    <source>
        <dbReference type="ARBA" id="ARBA00022533"/>
    </source>
</evidence>